<evidence type="ECO:0000256" key="1">
    <source>
        <dbReference type="ARBA" id="ARBA00022729"/>
    </source>
</evidence>
<dbReference type="PROSITE" id="PS50835">
    <property type="entry name" value="IG_LIKE"/>
    <property type="match status" value="1"/>
</dbReference>
<feature type="chain" id="PRO_5019802319" description="Ig-like domain-containing protein" evidence="5">
    <location>
        <begin position="24"/>
        <end position="347"/>
    </location>
</feature>
<feature type="signal peptide" evidence="5">
    <location>
        <begin position="1"/>
        <end position="23"/>
    </location>
</feature>
<dbReference type="Pfam" id="PF13895">
    <property type="entry name" value="Ig_2"/>
    <property type="match status" value="2"/>
</dbReference>
<feature type="domain" description="Ig-like" evidence="6">
    <location>
        <begin position="125"/>
        <end position="212"/>
    </location>
</feature>
<dbReference type="InterPro" id="IPR050412">
    <property type="entry name" value="Ig-like_Receptors_ImmuneReg"/>
</dbReference>
<evidence type="ECO:0000256" key="4">
    <source>
        <dbReference type="SAM" id="Phobius"/>
    </source>
</evidence>
<keyword evidence="4" id="KW-1133">Transmembrane helix</keyword>
<reference evidence="7 8" key="1">
    <citation type="submission" date="2019-01" db="EMBL/GenBank/DDBJ databases">
        <authorList>
            <person name="Alioto T."/>
            <person name="Alioto T."/>
        </authorList>
    </citation>
    <scope>NUCLEOTIDE SEQUENCE [LARGE SCALE GENOMIC DNA]</scope>
</reference>
<evidence type="ECO:0000259" key="6">
    <source>
        <dbReference type="PROSITE" id="PS50835"/>
    </source>
</evidence>
<evidence type="ECO:0000256" key="3">
    <source>
        <dbReference type="ARBA" id="ARBA00023319"/>
    </source>
</evidence>
<keyword evidence="4" id="KW-0812">Transmembrane</keyword>
<feature type="transmembrane region" description="Helical" evidence="4">
    <location>
        <begin position="224"/>
        <end position="246"/>
    </location>
</feature>
<keyword evidence="3" id="KW-0393">Immunoglobulin domain</keyword>
<dbReference type="Proteomes" id="UP000386466">
    <property type="component" value="Unassembled WGS sequence"/>
</dbReference>
<evidence type="ECO:0000256" key="2">
    <source>
        <dbReference type="ARBA" id="ARBA00023157"/>
    </source>
</evidence>
<keyword evidence="4" id="KW-0472">Membrane</keyword>
<dbReference type="EMBL" id="CAAGRJ010023054">
    <property type="protein sequence ID" value="VFV36693.1"/>
    <property type="molecule type" value="Genomic_DNA"/>
</dbReference>
<accession>A0A485NWX3</accession>
<protein>
    <recommendedName>
        <fullName evidence="6">Ig-like domain-containing protein</fullName>
    </recommendedName>
</protein>
<keyword evidence="1 5" id="KW-0732">Signal</keyword>
<dbReference type="AlphaFoldDB" id="A0A485NWX3"/>
<dbReference type="SUPFAM" id="SSF48726">
    <property type="entry name" value="Immunoglobulin"/>
    <property type="match status" value="2"/>
</dbReference>
<evidence type="ECO:0000313" key="8">
    <source>
        <dbReference type="Proteomes" id="UP000386466"/>
    </source>
</evidence>
<dbReference type="InterPro" id="IPR013783">
    <property type="entry name" value="Ig-like_fold"/>
</dbReference>
<dbReference type="SMART" id="SM00409">
    <property type="entry name" value="IG"/>
    <property type="match status" value="2"/>
</dbReference>
<feature type="non-terminal residue" evidence="7">
    <location>
        <position position="1"/>
    </location>
</feature>
<dbReference type="InterPro" id="IPR003599">
    <property type="entry name" value="Ig_sub"/>
</dbReference>
<dbReference type="PANTHER" id="PTHR11738:SF193">
    <property type="entry name" value="IMMUNOGLOBULIN SUBTYPE DOMAIN-CONTAINING PROTEIN"/>
    <property type="match status" value="1"/>
</dbReference>
<dbReference type="InterPro" id="IPR003598">
    <property type="entry name" value="Ig_sub2"/>
</dbReference>
<dbReference type="GO" id="GO:0005886">
    <property type="term" value="C:plasma membrane"/>
    <property type="evidence" value="ECO:0007669"/>
    <property type="project" value="TreeGrafter"/>
</dbReference>
<organism evidence="7 8">
    <name type="scientific">Lynx pardinus</name>
    <name type="common">Iberian lynx</name>
    <name type="synonym">Felis pardina</name>
    <dbReference type="NCBI Taxonomy" id="191816"/>
    <lineage>
        <taxon>Eukaryota</taxon>
        <taxon>Metazoa</taxon>
        <taxon>Chordata</taxon>
        <taxon>Craniata</taxon>
        <taxon>Vertebrata</taxon>
        <taxon>Euteleostomi</taxon>
        <taxon>Mammalia</taxon>
        <taxon>Eutheria</taxon>
        <taxon>Laurasiatheria</taxon>
        <taxon>Carnivora</taxon>
        <taxon>Feliformia</taxon>
        <taxon>Felidae</taxon>
        <taxon>Felinae</taxon>
        <taxon>Lynx</taxon>
    </lineage>
</organism>
<dbReference type="InterPro" id="IPR036179">
    <property type="entry name" value="Ig-like_dom_sf"/>
</dbReference>
<dbReference type="Gene3D" id="2.60.40.10">
    <property type="entry name" value="Immunoglobulins"/>
    <property type="match status" value="2"/>
</dbReference>
<proteinExistence type="predicted"/>
<evidence type="ECO:0000256" key="5">
    <source>
        <dbReference type="SAM" id="SignalP"/>
    </source>
</evidence>
<dbReference type="FunFam" id="2.60.40.10:FF:000049">
    <property type="entry name" value="Leukocyte immunoglobulin-like receptor subfamily B member 1"/>
    <property type="match status" value="2"/>
</dbReference>
<keyword evidence="8" id="KW-1185">Reference proteome</keyword>
<sequence>LLGMEKRCFLTSACLGFVSVCLPGLLPQPSIWALPGAVIPQGSSVTIRCRGPPGVVRWQLLRIGSFISQYDRTSDGSQGVSTFFIQSVTYINAGIYYCIYWKQGAWSGRSDPLDLVVTGVYKDTPSLTALPDPNVTSGENVTLLCETTPYYEIFNFTKDGRNVSPQDFLRQDHNTFLISPVTLAHGGIYRCYGSSKIYPHSWSLPSNPVKLSVTDPPAPGNGHLPIVTGILAIVVLLLLFLLFLFYQCWHRVKHGNIDCETENQVKYKSSFPVMDFQEENQYDVSEDIQPEKDRQMAMQVPIEEDSQEVTYAQLHQETLRGNVDTLLSHTHEDSSGQPCVYATLNLS</sequence>
<keyword evidence="2" id="KW-1015">Disulfide bond</keyword>
<dbReference type="SMART" id="SM00408">
    <property type="entry name" value="IGc2"/>
    <property type="match status" value="2"/>
</dbReference>
<evidence type="ECO:0000313" key="7">
    <source>
        <dbReference type="EMBL" id="VFV36693.1"/>
    </source>
</evidence>
<dbReference type="GO" id="GO:0002764">
    <property type="term" value="P:immune response-regulating signaling pathway"/>
    <property type="evidence" value="ECO:0007669"/>
    <property type="project" value="TreeGrafter"/>
</dbReference>
<gene>
    <name evidence="7" type="ORF">LYPA_23C012329</name>
</gene>
<dbReference type="PANTHER" id="PTHR11738">
    <property type="entry name" value="MHC CLASS I NK CELL RECEPTOR"/>
    <property type="match status" value="1"/>
</dbReference>
<name>A0A485NWX3_LYNPA</name>
<dbReference type="InterPro" id="IPR007110">
    <property type="entry name" value="Ig-like_dom"/>
</dbReference>